<dbReference type="Gene3D" id="3.40.50.150">
    <property type="entry name" value="Vaccinia Virus protein VP39"/>
    <property type="match status" value="1"/>
</dbReference>
<dbReference type="InterPro" id="IPR029063">
    <property type="entry name" value="SAM-dependent_MTases_sf"/>
</dbReference>
<sequence>MDALYDQIGSGYDATRKPDPYIRDKLKALLRPVEGERYVDVACGTGNYTLSLAKAGVRIVGFDASARMIATARKKGRPSSHEGFVLADVGQTPFKSAAFDGAVCTLAIHHFPDLMAAFCEIGRLVHPVSGRLVLLTALPLQMKRYWLCRYFPTMLRRSWEQMPDMEKLVKALYVAGFPHIDTEPYEVTETLEDLFLYSGKHRPQLYLDAGFRAGISSFANLADAGEVAHGLDQLAKDIKSGAICDIIRSYSHKGGDYLFIRADR</sequence>
<evidence type="ECO:0000313" key="2">
    <source>
        <dbReference type="EMBL" id="GEQ97972.1"/>
    </source>
</evidence>
<dbReference type="Proteomes" id="UP000322084">
    <property type="component" value="Unassembled WGS sequence"/>
</dbReference>
<dbReference type="SUPFAM" id="SSF53335">
    <property type="entry name" value="S-adenosyl-L-methionine-dependent methyltransferases"/>
    <property type="match status" value="1"/>
</dbReference>
<dbReference type="GO" id="GO:0008757">
    <property type="term" value="F:S-adenosylmethionine-dependent methyltransferase activity"/>
    <property type="evidence" value="ECO:0007669"/>
    <property type="project" value="InterPro"/>
</dbReference>
<proteinExistence type="predicted"/>
<protein>
    <recommendedName>
        <fullName evidence="1">Methyltransferase type 11 domain-containing protein</fullName>
    </recommendedName>
</protein>
<dbReference type="InterPro" id="IPR013216">
    <property type="entry name" value="Methyltransf_11"/>
</dbReference>
<evidence type="ECO:0000313" key="3">
    <source>
        <dbReference type="Proteomes" id="UP000322084"/>
    </source>
</evidence>
<dbReference type="AlphaFoldDB" id="A0A5A7MPI0"/>
<name>A0A5A7MPI0_9PROT</name>
<dbReference type="PANTHER" id="PTHR43591:SF99">
    <property type="entry name" value="OS06G0646000 PROTEIN"/>
    <property type="match status" value="1"/>
</dbReference>
<comment type="caution">
    <text evidence="2">The sequence shown here is derived from an EMBL/GenBank/DDBJ whole genome shotgun (WGS) entry which is preliminary data.</text>
</comment>
<dbReference type="CDD" id="cd02440">
    <property type="entry name" value="AdoMet_MTases"/>
    <property type="match status" value="1"/>
</dbReference>
<dbReference type="PANTHER" id="PTHR43591">
    <property type="entry name" value="METHYLTRANSFERASE"/>
    <property type="match status" value="1"/>
</dbReference>
<evidence type="ECO:0000259" key="1">
    <source>
        <dbReference type="Pfam" id="PF08241"/>
    </source>
</evidence>
<feature type="domain" description="Methyltransferase type 11" evidence="1">
    <location>
        <begin position="39"/>
        <end position="127"/>
    </location>
</feature>
<dbReference type="Pfam" id="PF08241">
    <property type="entry name" value="Methyltransf_11"/>
    <property type="match status" value="1"/>
</dbReference>
<dbReference type="RefSeq" id="WP_210431572.1">
    <property type="nucleotide sequence ID" value="NZ_BKCL01000004.1"/>
</dbReference>
<organism evidence="2 3">
    <name type="scientific">Iodidimonas gelatinilytica</name>
    <dbReference type="NCBI Taxonomy" id="1236966"/>
    <lineage>
        <taxon>Bacteria</taxon>
        <taxon>Pseudomonadati</taxon>
        <taxon>Pseudomonadota</taxon>
        <taxon>Alphaproteobacteria</taxon>
        <taxon>Iodidimonadales</taxon>
        <taxon>Iodidimonadaceae</taxon>
        <taxon>Iodidimonas</taxon>
    </lineage>
</organism>
<gene>
    <name evidence="2" type="ORF">JCM17844_16090</name>
</gene>
<dbReference type="EMBL" id="BKCL01000004">
    <property type="protein sequence ID" value="GEQ97972.1"/>
    <property type="molecule type" value="Genomic_DNA"/>
</dbReference>
<reference evidence="2 3" key="1">
    <citation type="submission" date="2019-09" db="EMBL/GenBank/DDBJ databases">
        <title>NBRP : Genome information of microbial organism related human and environment.</title>
        <authorList>
            <person name="Hattori M."/>
            <person name="Oshima K."/>
            <person name="Inaba H."/>
            <person name="Suda W."/>
            <person name="Sakamoto M."/>
            <person name="Iino T."/>
            <person name="Kitahara M."/>
            <person name="Oshida Y."/>
            <person name="Iida T."/>
            <person name="Kudo T."/>
            <person name="Itoh T."/>
            <person name="Ohkuma M."/>
        </authorList>
    </citation>
    <scope>NUCLEOTIDE SEQUENCE [LARGE SCALE GENOMIC DNA]</scope>
    <source>
        <strain evidence="2 3">Hi-2</strain>
    </source>
</reference>
<accession>A0A5A7MPI0</accession>